<gene>
    <name evidence="1" type="ORF">METZ01_LOCUS11810</name>
</gene>
<reference evidence="1" key="1">
    <citation type="submission" date="2018-05" db="EMBL/GenBank/DDBJ databases">
        <authorList>
            <person name="Lanie J.A."/>
            <person name="Ng W.-L."/>
            <person name="Kazmierczak K.M."/>
            <person name="Andrzejewski T.M."/>
            <person name="Davidsen T.M."/>
            <person name="Wayne K.J."/>
            <person name="Tettelin H."/>
            <person name="Glass J.I."/>
            <person name="Rusch D."/>
            <person name="Podicherti R."/>
            <person name="Tsui H.-C.T."/>
            <person name="Winkler M.E."/>
        </authorList>
    </citation>
    <scope>NUCLEOTIDE SEQUENCE</scope>
</reference>
<protein>
    <submittedName>
        <fullName evidence="1">Uncharacterized protein</fullName>
    </submittedName>
</protein>
<evidence type="ECO:0000313" key="1">
    <source>
        <dbReference type="EMBL" id="SUZ58956.1"/>
    </source>
</evidence>
<proteinExistence type="predicted"/>
<dbReference type="EMBL" id="UINC01000654">
    <property type="protein sequence ID" value="SUZ58956.1"/>
    <property type="molecule type" value="Genomic_DNA"/>
</dbReference>
<sequence length="55" mass="6558">MESRKDENSKSFVRAFPDLFHPFRPFSQPSMDSSFRMSVICLQAFIERYVYGFEV</sequence>
<accession>A0A381NWE8</accession>
<organism evidence="1">
    <name type="scientific">marine metagenome</name>
    <dbReference type="NCBI Taxonomy" id="408172"/>
    <lineage>
        <taxon>unclassified sequences</taxon>
        <taxon>metagenomes</taxon>
        <taxon>ecological metagenomes</taxon>
    </lineage>
</organism>
<dbReference type="AlphaFoldDB" id="A0A381NWE8"/>
<name>A0A381NWE8_9ZZZZ</name>